<protein>
    <submittedName>
        <fullName evidence="8">UNC-like C-terminal-domain-containing protein</fullName>
    </submittedName>
</protein>
<proteinExistence type="predicted"/>
<feature type="chain" id="PRO_5041934557" evidence="6">
    <location>
        <begin position="25"/>
        <end position="874"/>
    </location>
</feature>
<dbReference type="EMBL" id="JAKELL010000134">
    <property type="protein sequence ID" value="KAH8980534.1"/>
    <property type="molecule type" value="Genomic_DNA"/>
</dbReference>
<organism evidence="8 9">
    <name type="scientific">Lactarius akahatsu</name>
    <dbReference type="NCBI Taxonomy" id="416441"/>
    <lineage>
        <taxon>Eukaryota</taxon>
        <taxon>Fungi</taxon>
        <taxon>Dikarya</taxon>
        <taxon>Basidiomycota</taxon>
        <taxon>Agaricomycotina</taxon>
        <taxon>Agaricomycetes</taxon>
        <taxon>Russulales</taxon>
        <taxon>Russulaceae</taxon>
        <taxon>Lactarius</taxon>
    </lineage>
</organism>
<evidence type="ECO:0000256" key="1">
    <source>
        <dbReference type="ARBA" id="ARBA00004308"/>
    </source>
</evidence>
<dbReference type="InterPro" id="IPR012919">
    <property type="entry name" value="SUN_dom"/>
</dbReference>
<feature type="compositionally biased region" description="Basic and acidic residues" evidence="5">
    <location>
        <begin position="100"/>
        <end position="109"/>
    </location>
</feature>
<feature type="compositionally biased region" description="Low complexity" evidence="5">
    <location>
        <begin position="470"/>
        <end position="483"/>
    </location>
</feature>
<evidence type="ECO:0000256" key="4">
    <source>
        <dbReference type="ARBA" id="ARBA00023136"/>
    </source>
</evidence>
<keyword evidence="3" id="KW-1133">Transmembrane helix</keyword>
<name>A0AAD4L7S7_9AGAM</name>
<dbReference type="GO" id="GO:0034975">
    <property type="term" value="P:protein folding in endoplasmic reticulum"/>
    <property type="evidence" value="ECO:0007669"/>
    <property type="project" value="TreeGrafter"/>
</dbReference>
<feature type="region of interest" description="Disordered" evidence="5">
    <location>
        <begin position="847"/>
        <end position="874"/>
    </location>
</feature>
<evidence type="ECO:0000313" key="8">
    <source>
        <dbReference type="EMBL" id="KAH8980534.1"/>
    </source>
</evidence>
<dbReference type="PANTHER" id="PTHR12953:SF0">
    <property type="entry name" value="SUN DOMAIN-CONTAINING OSSIFICATION FACTOR"/>
    <property type="match status" value="1"/>
</dbReference>
<evidence type="ECO:0000256" key="6">
    <source>
        <dbReference type="SAM" id="SignalP"/>
    </source>
</evidence>
<feature type="compositionally biased region" description="Basic and acidic residues" evidence="5">
    <location>
        <begin position="381"/>
        <end position="390"/>
    </location>
</feature>
<dbReference type="Gene3D" id="2.60.120.260">
    <property type="entry name" value="Galactose-binding domain-like"/>
    <property type="match status" value="1"/>
</dbReference>
<evidence type="ECO:0000256" key="5">
    <source>
        <dbReference type="SAM" id="MobiDB-lite"/>
    </source>
</evidence>
<dbReference type="InterPro" id="IPR045120">
    <property type="entry name" value="Suco/Slp1-like"/>
</dbReference>
<feature type="compositionally biased region" description="Basic and acidic residues" evidence="5">
    <location>
        <begin position="330"/>
        <end position="346"/>
    </location>
</feature>
<keyword evidence="9" id="KW-1185">Reference proteome</keyword>
<feature type="region of interest" description="Disordered" evidence="5">
    <location>
        <begin position="718"/>
        <end position="771"/>
    </location>
</feature>
<comment type="caution">
    <text evidence="8">The sequence shown here is derived from an EMBL/GenBank/DDBJ whole genome shotgun (WGS) entry which is preliminary data.</text>
</comment>
<feature type="region of interest" description="Disordered" evidence="5">
    <location>
        <begin position="329"/>
        <end position="501"/>
    </location>
</feature>
<comment type="subcellular location">
    <subcellularLocation>
        <location evidence="1">Endomembrane system</location>
    </subcellularLocation>
</comment>
<evidence type="ECO:0000256" key="3">
    <source>
        <dbReference type="ARBA" id="ARBA00022989"/>
    </source>
</evidence>
<reference evidence="8" key="1">
    <citation type="submission" date="2022-01" db="EMBL/GenBank/DDBJ databases">
        <title>Comparative genomics reveals a dynamic genome evolution in the ectomycorrhizal milk-cap (Lactarius) mushrooms.</title>
        <authorList>
            <consortium name="DOE Joint Genome Institute"/>
            <person name="Lebreton A."/>
            <person name="Tang N."/>
            <person name="Kuo A."/>
            <person name="LaButti K."/>
            <person name="Drula E."/>
            <person name="Barry K."/>
            <person name="Clum A."/>
            <person name="Lipzen A."/>
            <person name="Mousain D."/>
            <person name="Ng V."/>
            <person name="Wang R."/>
            <person name="Wang X."/>
            <person name="Dai Y."/>
            <person name="Henrissat B."/>
            <person name="Grigoriev I.V."/>
            <person name="Guerin-Laguette A."/>
            <person name="Yu F."/>
            <person name="Martin F.M."/>
        </authorList>
    </citation>
    <scope>NUCLEOTIDE SEQUENCE</scope>
    <source>
        <strain evidence="8">QP</strain>
    </source>
</reference>
<feature type="region of interest" description="Disordered" evidence="5">
    <location>
        <begin position="657"/>
        <end position="706"/>
    </location>
</feature>
<keyword evidence="6" id="KW-0732">Signal</keyword>
<feature type="region of interest" description="Disordered" evidence="5">
    <location>
        <begin position="79"/>
        <end position="109"/>
    </location>
</feature>
<dbReference type="GO" id="GO:0012505">
    <property type="term" value="C:endomembrane system"/>
    <property type="evidence" value="ECO:0007669"/>
    <property type="project" value="UniProtKB-SubCell"/>
</dbReference>
<dbReference type="Proteomes" id="UP001201163">
    <property type="component" value="Unassembled WGS sequence"/>
</dbReference>
<feature type="compositionally biased region" description="Low complexity" evidence="5">
    <location>
        <begin position="727"/>
        <end position="767"/>
    </location>
</feature>
<dbReference type="PANTHER" id="PTHR12953">
    <property type="entry name" value="MEMBRANE PROTEIN CH1 RELATED"/>
    <property type="match status" value="1"/>
</dbReference>
<feature type="compositionally biased region" description="Polar residues" evidence="5">
    <location>
        <begin position="677"/>
        <end position="699"/>
    </location>
</feature>
<gene>
    <name evidence="8" type="ORF">EDB92DRAFT_2073186</name>
</gene>
<dbReference type="GO" id="GO:0016020">
    <property type="term" value="C:membrane"/>
    <property type="evidence" value="ECO:0007669"/>
    <property type="project" value="InterPro"/>
</dbReference>
<dbReference type="PROSITE" id="PS51469">
    <property type="entry name" value="SUN"/>
    <property type="match status" value="1"/>
</dbReference>
<sequence length="874" mass="94863">MFNSRLSWLPTSLLCLLFASPVLSSHRPSTTPYDPFHAVAALAPKRPEEPICCLKPLTPLEPVDDDLFLSFEDWKAKRFSESNNSQKGSAPPNNSAPSRLPDESAPEHHTSAVMGVAHTLDTADFAPTAQGLDAPTPAPPPHFRVPLTDRFNYASLDCSARVHTAHRGAKSASSILSSKRDRYMLSPCAAAAQFVVVELCEDIRIDTVQLANFEFFSGVFKEFTVSVAKTYATDAEGWTVVGTYVGKNVRGVQSFHPPMYIRDFYRYIRIDFHSHYSNEYYCPISLLRVFGLTHLEQWKWDTWEEESRSKARQQDLKASNTLAHVDAISEIEKPAEVPRPAKEERVASITPPSPVPSAESNPDTQEQRTDSSQSPEGVEGSFRHSTDIARLEPSTSAPIPTASSDSDSPIIATCSPPATSSPLNSSQDSVNTNDSTQRPHIPSNNDSSSALSSVSLPSSSQQANGSAPRSSSQSSITTTSSHSVAQTPPSPPVINVPLSPSPVNVQTGESIYRTIMNRLNALEVNTTLYARYVEEQTSAMREMLRRLSEDVGRLEGIGRAQAQLYERSINDFERHRREMDIEQRALISQVNYLAEEVVLEKRLGIAQLCLLLAVLVFLSVTRGSPGEFHVPPRRADAMRKWGQRSLALSGDWVSRLRSGPPAHPNGENIPTPHVATATDSSLPRSLPVNSNNIATPTPSRQRRPPLFLTPTHRAPALRSTGISRPRTTTTTTTTTYARSGATSPVPATAPASAPSPVRRSSSHSGASFIGPVPRSARRWARSAHLHEVRRTHNSHDAPDADVFTVARGKGRSVPATAVAAEAFLAKEAAGARTAPLQAAARDADVGAGAAETWVDTDSDADVGSDGGLWEIDAD</sequence>
<feature type="signal peptide" evidence="6">
    <location>
        <begin position="1"/>
        <end position="24"/>
    </location>
</feature>
<dbReference type="GO" id="GO:0005737">
    <property type="term" value="C:cytoplasm"/>
    <property type="evidence" value="ECO:0007669"/>
    <property type="project" value="TreeGrafter"/>
</dbReference>
<feature type="compositionally biased region" description="Low complexity" evidence="5">
    <location>
        <begin position="442"/>
        <end position="463"/>
    </location>
</feature>
<evidence type="ECO:0000313" key="9">
    <source>
        <dbReference type="Proteomes" id="UP001201163"/>
    </source>
</evidence>
<feature type="compositionally biased region" description="Polar residues" evidence="5">
    <location>
        <begin position="81"/>
        <end position="97"/>
    </location>
</feature>
<feature type="compositionally biased region" description="Polar residues" evidence="5">
    <location>
        <begin position="416"/>
        <end position="438"/>
    </location>
</feature>
<evidence type="ECO:0000256" key="2">
    <source>
        <dbReference type="ARBA" id="ARBA00022692"/>
    </source>
</evidence>
<evidence type="ECO:0000259" key="7">
    <source>
        <dbReference type="PROSITE" id="PS51469"/>
    </source>
</evidence>
<keyword evidence="4" id="KW-0472">Membrane</keyword>
<feature type="compositionally biased region" description="Low complexity" evidence="5">
    <location>
        <begin position="394"/>
        <end position="413"/>
    </location>
</feature>
<dbReference type="AlphaFoldDB" id="A0AAD4L7S7"/>
<feature type="compositionally biased region" description="Polar residues" evidence="5">
    <location>
        <begin position="358"/>
        <end position="375"/>
    </location>
</feature>
<dbReference type="Pfam" id="PF07738">
    <property type="entry name" value="Sad1_UNC"/>
    <property type="match status" value="1"/>
</dbReference>
<accession>A0AAD4L7S7</accession>
<keyword evidence="2" id="KW-0812">Transmembrane</keyword>
<feature type="domain" description="SUN" evidence="7">
    <location>
        <begin position="124"/>
        <end position="294"/>
    </location>
</feature>